<gene>
    <name evidence="1" type="ORF">S03H2_46096</name>
</gene>
<name>X1HZ69_9ZZZZ</name>
<organism evidence="1">
    <name type="scientific">marine sediment metagenome</name>
    <dbReference type="NCBI Taxonomy" id="412755"/>
    <lineage>
        <taxon>unclassified sequences</taxon>
        <taxon>metagenomes</taxon>
        <taxon>ecological metagenomes</taxon>
    </lineage>
</organism>
<proteinExistence type="predicted"/>
<accession>X1HZ69</accession>
<comment type="caution">
    <text evidence="1">The sequence shown here is derived from an EMBL/GenBank/DDBJ whole genome shotgun (WGS) entry which is preliminary data.</text>
</comment>
<reference evidence="1" key="1">
    <citation type="journal article" date="2014" name="Front. Microbiol.">
        <title>High frequency of phylogenetically diverse reductive dehalogenase-homologous genes in deep subseafloor sedimentary metagenomes.</title>
        <authorList>
            <person name="Kawai M."/>
            <person name="Futagami T."/>
            <person name="Toyoda A."/>
            <person name="Takaki Y."/>
            <person name="Nishi S."/>
            <person name="Hori S."/>
            <person name="Arai W."/>
            <person name="Tsubouchi T."/>
            <person name="Morono Y."/>
            <person name="Uchiyama I."/>
            <person name="Ito T."/>
            <person name="Fujiyama A."/>
            <person name="Inagaki F."/>
            <person name="Takami H."/>
        </authorList>
    </citation>
    <scope>NUCLEOTIDE SEQUENCE</scope>
    <source>
        <strain evidence="1">Expedition CK06-06</strain>
    </source>
</reference>
<protein>
    <submittedName>
        <fullName evidence="1">Uncharacterized protein</fullName>
    </submittedName>
</protein>
<evidence type="ECO:0000313" key="1">
    <source>
        <dbReference type="EMBL" id="GAH75441.1"/>
    </source>
</evidence>
<dbReference type="EMBL" id="BARU01028918">
    <property type="protein sequence ID" value="GAH75441.1"/>
    <property type="molecule type" value="Genomic_DNA"/>
</dbReference>
<sequence length="55" mass="6018">MKTVTETLKRERMCKNSVLFKAAGPKVVTGLYLMKGAYESLGGPSEIEITVKGKK</sequence>
<dbReference type="AlphaFoldDB" id="X1HZ69"/>